<dbReference type="SUPFAM" id="SSF52540">
    <property type="entry name" value="P-loop containing nucleoside triphosphate hydrolases"/>
    <property type="match status" value="1"/>
</dbReference>
<organism evidence="2 3">
    <name type="scientific">Coemansia brasiliensis</name>
    <dbReference type="NCBI Taxonomy" id="2650707"/>
    <lineage>
        <taxon>Eukaryota</taxon>
        <taxon>Fungi</taxon>
        <taxon>Fungi incertae sedis</taxon>
        <taxon>Zoopagomycota</taxon>
        <taxon>Kickxellomycotina</taxon>
        <taxon>Kickxellomycetes</taxon>
        <taxon>Kickxellales</taxon>
        <taxon>Kickxellaceae</taxon>
        <taxon>Coemansia</taxon>
    </lineage>
</organism>
<evidence type="ECO:0000313" key="3">
    <source>
        <dbReference type="Proteomes" id="UP001139887"/>
    </source>
</evidence>
<dbReference type="InterPro" id="IPR027417">
    <property type="entry name" value="P-loop_NTPase"/>
</dbReference>
<protein>
    <recommendedName>
        <fullName evidence="1">Phosphoribulokinase/uridine kinase domain-containing protein</fullName>
    </recommendedName>
</protein>
<keyword evidence="3" id="KW-1185">Reference proteome</keyword>
<dbReference type="Gene3D" id="3.40.50.300">
    <property type="entry name" value="P-loop containing nucleotide triphosphate hydrolases"/>
    <property type="match status" value="1"/>
</dbReference>
<dbReference type="EMBL" id="JANBUW010000004">
    <property type="protein sequence ID" value="KAJ2852274.1"/>
    <property type="molecule type" value="Genomic_DNA"/>
</dbReference>
<evidence type="ECO:0000313" key="2">
    <source>
        <dbReference type="EMBL" id="KAJ2852274.1"/>
    </source>
</evidence>
<dbReference type="AlphaFoldDB" id="A0A9W8IB59"/>
<dbReference type="InterPro" id="IPR006083">
    <property type="entry name" value="PRK/URK"/>
</dbReference>
<dbReference type="Pfam" id="PF00485">
    <property type="entry name" value="PRK"/>
    <property type="match status" value="1"/>
</dbReference>
<dbReference type="GO" id="GO:0005524">
    <property type="term" value="F:ATP binding"/>
    <property type="evidence" value="ECO:0007669"/>
    <property type="project" value="InterPro"/>
</dbReference>
<dbReference type="OrthoDB" id="347435at2759"/>
<evidence type="ECO:0000259" key="1">
    <source>
        <dbReference type="Pfam" id="PF00485"/>
    </source>
</evidence>
<proteinExistence type="predicted"/>
<name>A0A9W8IB59_9FUNG</name>
<comment type="caution">
    <text evidence="2">The sequence shown here is derived from an EMBL/GenBank/DDBJ whole genome shotgun (WGS) entry which is preliminary data.</text>
</comment>
<sequence>MKAITSLNKVQQEKQIQTAVRKSTRCIAQFILQSYKNKQGLAQSNHRSDARSALVVGINGPQGSGKTTLVNELIYYLNKMKLRTVGFSLDDIYLTNQEQRQLAQTHPKNPLLQYRGQPGTHDVDLGRSTLCSLLDGTPTKIPGYDKSRYGGYGDRKPKYQWTQVSEAPDIILFEGWCLGFRSLDCSDFARYLKNVHGSSQLYKYSRKFDDDSLAQINRNLPEYEQKLYPLIDAWVSLRVDDLDVIYRWRKQQEDDLASQGKDCLSDRQLEDFVSRFMPLYEMALPKIDSLGFVSSGTQSKALRLHLDVDRNMISYDHPNATTAKL</sequence>
<dbReference type="Proteomes" id="UP001139887">
    <property type="component" value="Unassembled WGS sequence"/>
</dbReference>
<gene>
    <name evidence="2" type="ORF">IWW36_000417</name>
</gene>
<dbReference type="GO" id="GO:0016301">
    <property type="term" value="F:kinase activity"/>
    <property type="evidence" value="ECO:0007669"/>
    <property type="project" value="InterPro"/>
</dbReference>
<accession>A0A9W8IB59</accession>
<reference evidence="2" key="1">
    <citation type="submission" date="2022-07" db="EMBL/GenBank/DDBJ databases">
        <title>Phylogenomic reconstructions and comparative analyses of Kickxellomycotina fungi.</title>
        <authorList>
            <person name="Reynolds N.K."/>
            <person name="Stajich J.E."/>
            <person name="Barry K."/>
            <person name="Grigoriev I.V."/>
            <person name="Crous P."/>
            <person name="Smith M.E."/>
        </authorList>
    </citation>
    <scope>NUCLEOTIDE SEQUENCE</scope>
    <source>
        <strain evidence="2">NRRL 1566</strain>
    </source>
</reference>
<feature type="domain" description="Phosphoribulokinase/uridine kinase" evidence="1">
    <location>
        <begin position="55"/>
        <end position="175"/>
    </location>
</feature>
<dbReference type="PANTHER" id="PTHR10285">
    <property type="entry name" value="URIDINE KINASE"/>
    <property type="match status" value="1"/>
</dbReference>